<name>A0A7D5MAA6_9ARCH</name>
<gene>
    <name evidence="1" type="ORF">C5F50_11650</name>
</gene>
<dbReference type="GeneID" id="56068779"/>
<evidence type="ECO:0000313" key="1">
    <source>
        <dbReference type="EMBL" id="QLH08048.1"/>
    </source>
</evidence>
<dbReference type="Proteomes" id="UP000509478">
    <property type="component" value="Chromosome"/>
</dbReference>
<dbReference type="RefSeq" id="WP_218843346.1">
    <property type="nucleotide sequence ID" value="NZ_CP026995.1"/>
</dbReference>
<dbReference type="EMBL" id="CP026995">
    <property type="protein sequence ID" value="QLH08048.1"/>
    <property type="molecule type" value="Genomic_DNA"/>
</dbReference>
<accession>A0A7D5MAA6</accession>
<dbReference type="OrthoDB" id="17710at2157"/>
<evidence type="ECO:0008006" key="3">
    <source>
        <dbReference type="Google" id="ProtNLM"/>
    </source>
</evidence>
<dbReference type="KEGG" id="nue:C5F50_11650"/>
<evidence type="ECO:0000313" key="2">
    <source>
        <dbReference type="Proteomes" id="UP000509478"/>
    </source>
</evidence>
<dbReference type="AlphaFoldDB" id="A0A7D5MAA6"/>
<protein>
    <recommendedName>
        <fullName evidence="3">Pre-16S rRNA-processing nuclease YqgF</fullName>
    </recommendedName>
</protein>
<keyword evidence="2" id="KW-1185">Reference proteome</keyword>
<organism evidence="1 2">
    <name type="scientific">Nitrosopumilus ureiphilus</name>
    <dbReference type="NCBI Taxonomy" id="1470067"/>
    <lineage>
        <taxon>Archaea</taxon>
        <taxon>Nitrososphaerota</taxon>
        <taxon>Nitrososphaeria</taxon>
        <taxon>Nitrosopumilales</taxon>
        <taxon>Nitrosopumilaceae</taxon>
        <taxon>Nitrosopumilus</taxon>
    </lineage>
</organism>
<reference evidence="1 2" key="1">
    <citation type="submission" date="2018-02" db="EMBL/GenBank/DDBJ databases">
        <title>Complete genome of Nitrosopumilus ureaphilus PS0.</title>
        <authorList>
            <person name="Qin W."/>
            <person name="Zheng Y."/>
            <person name="Stahl D.A."/>
        </authorList>
    </citation>
    <scope>NUCLEOTIDE SEQUENCE [LARGE SCALE GENOMIC DNA]</scope>
    <source>
        <strain evidence="1 2">PS0</strain>
    </source>
</reference>
<sequence length="207" mass="23936">MATTYGKHYYRFSTYLKTLELSFDSILPEEIIGYSGHLIFTTREESPKKCEKLLLHEDIFEHHSTVIRGIIMQKLSLDFEEEILILGIDPGQRIGLSVFYYGQEIEGSFHLSVENFVYHIIQILGGLRAKRKIIKIGNGNMEIAKQIVSMLNLKFCSSFELEFVDEHKTSLKIKNFNQRGKRDMLSAKYISQRDGFRYSILPLSITG</sequence>
<proteinExistence type="predicted"/>